<gene>
    <name evidence="2" type="primary">tylE</name>
    <name evidence="2" type="ORF">FEMY_14150</name>
</gene>
<protein>
    <submittedName>
        <fullName evidence="2">Demethylmacrocin O-methyltransferase</fullName>
        <ecNumber evidence="2">2.1.1.102</ecNumber>
    </submittedName>
</protein>
<name>A0A149VYT9_9PROT</name>
<dbReference type="EMBL" id="LRRD01000026">
    <property type="protein sequence ID" value="KXW58064.1"/>
    <property type="molecule type" value="Genomic_DNA"/>
</dbReference>
<sequence>MNKNSLYKLYMNHVGKVTDKWSLYLQEYDRLFESFRDKPVRLLEIGIQNGGSLEIWSSYFNNAVSLLGCDINSDCDSLTYDDSRITVFVGDANSPDTFERIIGKVQNFDLIIDDGSHKSSDIIKSFTLYFPYLKEGGMFIIEDIHCSYWSQFEGGLFDPYSSMSFFKRLTDIINHEHWGITRTSSDILHGIFTKYDCHMDEDVLSQLHSIEFVNSMCIIRKAPSVENVLGIRFVRGTEANVISSILDFNSARYQPDPALEQYENHWTKRTVPPEETIEQIELSLTEALNKNEDLEKKIKFLEQKSKEEIESFIGSRSWKITAPLRAMNSIFNNLPKSVLYALKNACNRLIK</sequence>
<keyword evidence="2" id="KW-0489">Methyltransferase</keyword>
<keyword evidence="1" id="KW-0175">Coiled coil</keyword>
<keyword evidence="2" id="KW-0808">Transferase</keyword>
<dbReference type="GO" id="GO:0032259">
    <property type="term" value="P:methylation"/>
    <property type="evidence" value="ECO:0007669"/>
    <property type="project" value="UniProtKB-KW"/>
</dbReference>
<dbReference type="InterPro" id="IPR029063">
    <property type="entry name" value="SAM-dependent_MTases_sf"/>
</dbReference>
<evidence type="ECO:0000256" key="1">
    <source>
        <dbReference type="SAM" id="Coils"/>
    </source>
</evidence>
<dbReference type="Proteomes" id="UP000075653">
    <property type="component" value="Unassembled WGS sequence"/>
</dbReference>
<dbReference type="SUPFAM" id="SSF53335">
    <property type="entry name" value="S-adenosyl-L-methionine-dependent methyltransferases"/>
    <property type="match status" value="1"/>
</dbReference>
<dbReference type="STRING" id="1789004.FEMY_14150"/>
<dbReference type="Gene3D" id="3.40.50.150">
    <property type="entry name" value="Vaccinia Virus protein VP39"/>
    <property type="match status" value="1"/>
</dbReference>
<dbReference type="Pfam" id="PF13578">
    <property type="entry name" value="Methyltransf_24"/>
    <property type="match status" value="1"/>
</dbReference>
<comment type="caution">
    <text evidence="2">The sequence shown here is derived from an EMBL/GenBank/DDBJ whole genome shotgun (WGS) entry which is preliminary data.</text>
</comment>
<dbReference type="EC" id="2.1.1.102" evidence="2"/>
<feature type="coiled-coil region" evidence="1">
    <location>
        <begin position="277"/>
        <end position="311"/>
    </location>
</feature>
<keyword evidence="3" id="KW-1185">Reference proteome</keyword>
<evidence type="ECO:0000313" key="2">
    <source>
        <dbReference type="EMBL" id="KXW58064.1"/>
    </source>
</evidence>
<dbReference type="PATRIC" id="fig|1789004.3.peg.1434"/>
<dbReference type="RefSeq" id="WP_156472656.1">
    <property type="nucleotide sequence ID" value="NZ_LRRD01000026.1"/>
</dbReference>
<dbReference type="AlphaFoldDB" id="A0A149VYT9"/>
<dbReference type="GO" id="GO:0030770">
    <property type="term" value="F:demethylmacrocin O-methyltransferase activity"/>
    <property type="evidence" value="ECO:0007669"/>
    <property type="project" value="UniProtKB-EC"/>
</dbReference>
<evidence type="ECO:0000313" key="3">
    <source>
        <dbReference type="Proteomes" id="UP000075653"/>
    </source>
</evidence>
<proteinExistence type="predicted"/>
<reference evidence="2 3" key="1">
    <citation type="submission" date="2016-01" db="EMBL/GenBank/DDBJ databases">
        <title>Genome sequence of the acidophilic iron oxidising Ferrovum strain Z-31.</title>
        <authorList>
            <person name="Poehlein A."/>
            <person name="Ullrich S.R."/>
            <person name="Schloemann M."/>
            <person name="Muehling M."/>
            <person name="Daniel R."/>
        </authorList>
    </citation>
    <scope>NUCLEOTIDE SEQUENCE [LARGE SCALE GENOMIC DNA]</scope>
    <source>
        <strain evidence="2 3">Z-31</strain>
    </source>
</reference>
<accession>A0A149VYT9</accession>
<organism evidence="2 3">
    <name type="scientific">Ferrovum myxofaciens</name>
    <dbReference type="NCBI Taxonomy" id="416213"/>
    <lineage>
        <taxon>Bacteria</taxon>
        <taxon>Pseudomonadati</taxon>
        <taxon>Pseudomonadota</taxon>
        <taxon>Betaproteobacteria</taxon>
        <taxon>Ferrovales</taxon>
        <taxon>Ferrovaceae</taxon>
        <taxon>Ferrovum</taxon>
    </lineage>
</organism>